<reference evidence="2" key="1">
    <citation type="journal article" date="2023" name="GigaByte">
        <title>Genome assembly of the bearded iris, Iris pallida Lam.</title>
        <authorList>
            <person name="Bruccoleri R.E."/>
            <person name="Oakeley E.J."/>
            <person name="Faust A.M.E."/>
            <person name="Altorfer M."/>
            <person name="Dessus-Babus S."/>
            <person name="Burckhardt D."/>
            <person name="Oertli M."/>
            <person name="Naumann U."/>
            <person name="Petersen F."/>
            <person name="Wong J."/>
        </authorList>
    </citation>
    <scope>NUCLEOTIDE SEQUENCE</scope>
    <source>
        <strain evidence="2">GSM-AAB239-AS_SAM_17_03QT</strain>
    </source>
</reference>
<accession>A0AAX6DX24</accession>
<comment type="caution">
    <text evidence="2">The sequence shown here is derived from an EMBL/GenBank/DDBJ whole genome shotgun (WGS) entry which is preliminary data.</text>
</comment>
<gene>
    <name evidence="2" type="ORF">M6B38_222750</name>
</gene>
<proteinExistence type="predicted"/>
<dbReference type="Proteomes" id="UP001140949">
    <property type="component" value="Unassembled WGS sequence"/>
</dbReference>
<dbReference type="EMBL" id="JANAVB010041256">
    <property type="protein sequence ID" value="KAJ6796377.1"/>
    <property type="molecule type" value="Genomic_DNA"/>
</dbReference>
<organism evidence="2 3">
    <name type="scientific">Iris pallida</name>
    <name type="common">Sweet iris</name>
    <dbReference type="NCBI Taxonomy" id="29817"/>
    <lineage>
        <taxon>Eukaryota</taxon>
        <taxon>Viridiplantae</taxon>
        <taxon>Streptophyta</taxon>
        <taxon>Embryophyta</taxon>
        <taxon>Tracheophyta</taxon>
        <taxon>Spermatophyta</taxon>
        <taxon>Magnoliopsida</taxon>
        <taxon>Liliopsida</taxon>
        <taxon>Asparagales</taxon>
        <taxon>Iridaceae</taxon>
        <taxon>Iridoideae</taxon>
        <taxon>Irideae</taxon>
        <taxon>Iris</taxon>
    </lineage>
</organism>
<protein>
    <submittedName>
        <fullName evidence="2">Uncharacterized protein</fullName>
    </submittedName>
</protein>
<sequence>MVSHLINSTTKDGTQTSFSNSSLLKKLSPLLVAWISLFGSLLPTEFSTPNPNLLVDSSMIEEFLISRKLLKKYSKNGNDFGNFTMLDWVGFPTYVEKIPECDERRLCVREARGGGEAIQRRSRSSEATKIHTGTGEAEFGPNSAPT</sequence>
<reference evidence="2" key="2">
    <citation type="submission" date="2023-04" db="EMBL/GenBank/DDBJ databases">
        <authorList>
            <person name="Bruccoleri R.E."/>
            <person name="Oakeley E.J."/>
            <person name="Faust A.-M."/>
            <person name="Dessus-Babus S."/>
            <person name="Altorfer M."/>
            <person name="Burckhardt D."/>
            <person name="Oertli M."/>
            <person name="Naumann U."/>
            <person name="Petersen F."/>
            <person name="Wong J."/>
        </authorList>
    </citation>
    <scope>NUCLEOTIDE SEQUENCE</scope>
    <source>
        <strain evidence="2">GSM-AAB239-AS_SAM_17_03QT</strain>
        <tissue evidence="2">Leaf</tissue>
    </source>
</reference>
<dbReference type="AlphaFoldDB" id="A0AAX6DX24"/>
<keyword evidence="3" id="KW-1185">Reference proteome</keyword>
<evidence type="ECO:0000313" key="2">
    <source>
        <dbReference type="EMBL" id="KAJ6796377.1"/>
    </source>
</evidence>
<feature type="region of interest" description="Disordered" evidence="1">
    <location>
        <begin position="115"/>
        <end position="146"/>
    </location>
</feature>
<evidence type="ECO:0000256" key="1">
    <source>
        <dbReference type="SAM" id="MobiDB-lite"/>
    </source>
</evidence>
<evidence type="ECO:0000313" key="3">
    <source>
        <dbReference type="Proteomes" id="UP001140949"/>
    </source>
</evidence>
<name>A0AAX6DX24_IRIPA</name>